<keyword evidence="3" id="KW-1003">Cell membrane</keyword>
<accession>A0ABU5K3G4</accession>
<keyword evidence="2" id="KW-0813">Transport</keyword>
<evidence type="ECO:0000256" key="2">
    <source>
        <dbReference type="ARBA" id="ARBA00022448"/>
    </source>
</evidence>
<comment type="subcellular location">
    <subcellularLocation>
        <location evidence="1">Cell membrane</location>
        <topology evidence="1">Multi-pass membrane protein</topology>
    </subcellularLocation>
</comment>
<evidence type="ECO:0000256" key="6">
    <source>
        <dbReference type="ARBA" id="ARBA00022989"/>
    </source>
</evidence>
<evidence type="ECO:0000256" key="3">
    <source>
        <dbReference type="ARBA" id="ARBA00022475"/>
    </source>
</evidence>
<dbReference type="Proteomes" id="UP001291930">
    <property type="component" value="Unassembled WGS sequence"/>
</dbReference>
<evidence type="ECO:0000256" key="8">
    <source>
        <dbReference type="SAM" id="Phobius"/>
    </source>
</evidence>
<name>A0ABU5K3G4_9BACI</name>
<organism evidence="10 11">
    <name type="scientific">Bacillus bingmayongensis</name>
    <dbReference type="NCBI Taxonomy" id="1150157"/>
    <lineage>
        <taxon>Bacteria</taxon>
        <taxon>Bacillati</taxon>
        <taxon>Bacillota</taxon>
        <taxon>Bacilli</taxon>
        <taxon>Bacillales</taxon>
        <taxon>Bacillaceae</taxon>
        <taxon>Bacillus</taxon>
    </lineage>
</organism>
<comment type="caution">
    <text evidence="10">The sequence shown here is derived from an EMBL/GenBank/DDBJ whole genome shotgun (WGS) entry which is preliminary data.</text>
</comment>
<keyword evidence="4 10" id="KW-0762">Sugar transport</keyword>
<feature type="transmembrane region" description="Helical" evidence="8">
    <location>
        <begin position="206"/>
        <end position="226"/>
    </location>
</feature>
<evidence type="ECO:0000313" key="10">
    <source>
        <dbReference type="EMBL" id="MDZ5610239.1"/>
    </source>
</evidence>
<evidence type="ECO:0000256" key="5">
    <source>
        <dbReference type="ARBA" id="ARBA00022692"/>
    </source>
</evidence>
<proteinExistence type="predicted"/>
<keyword evidence="7 8" id="KW-0472">Membrane</keyword>
<feature type="transmembrane region" description="Helical" evidence="8">
    <location>
        <begin position="69"/>
        <end position="89"/>
    </location>
</feature>
<evidence type="ECO:0000256" key="1">
    <source>
        <dbReference type="ARBA" id="ARBA00004651"/>
    </source>
</evidence>
<reference evidence="11" key="1">
    <citation type="submission" date="2023-11" db="EMBL/GenBank/DDBJ databases">
        <title>Genome Sequence of Bacillus pseudomycoides stain BUPM19.</title>
        <authorList>
            <person name="Farhat A."/>
        </authorList>
    </citation>
    <scope>NUCLEOTIDE SEQUENCE [LARGE SCALE GENOMIC DNA]</scope>
    <source>
        <strain evidence="11">BUPM19</strain>
    </source>
</reference>
<gene>
    <name evidence="10" type="ORF">U2I54_25205</name>
</gene>
<dbReference type="Pfam" id="PF13303">
    <property type="entry name" value="PTS_EIIC_2"/>
    <property type="match status" value="1"/>
</dbReference>
<evidence type="ECO:0000256" key="7">
    <source>
        <dbReference type="ARBA" id="ARBA00023136"/>
    </source>
</evidence>
<evidence type="ECO:0000313" key="11">
    <source>
        <dbReference type="Proteomes" id="UP001291930"/>
    </source>
</evidence>
<dbReference type="EMBL" id="JAXOVW010000125">
    <property type="protein sequence ID" value="MDZ5610239.1"/>
    <property type="molecule type" value="Genomic_DNA"/>
</dbReference>
<dbReference type="PANTHER" id="PTHR40063">
    <property type="entry name" value="MEMBRANE PROTEIN-RELATED"/>
    <property type="match status" value="1"/>
</dbReference>
<keyword evidence="5 8" id="KW-0812">Transmembrane</keyword>
<feature type="transmembrane region" description="Helical" evidence="8">
    <location>
        <begin position="29"/>
        <end position="49"/>
    </location>
</feature>
<feature type="transmembrane region" description="Helical" evidence="8">
    <location>
        <begin position="170"/>
        <end position="194"/>
    </location>
</feature>
<dbReference type="PANTHER" id="PTHR40063:SF1">
    <property type="entry name" value="MEMBRANE PROTEIN"/>
    <property type="match status" value="1"/>
</dbReference>
<feature type="domain" description="Phosphotransferase system EIIC" evidence="9">
    <location>
        <begin position="26"/>
        <end position="187"/>
    </location>
</feature>
<keyword evidence="6 8" id="KW-1133">Transmembrane helix</keyword>
<evidence type="ECO:0000259" key="9">
    <source>
        <dbReference type="Pfam" id="PF13303"/>
    </source>
</evidence>
<dbReference type="InterPro" id="IPR003352">
    <property type="entry name" value="PTS_EIIC"/>
</dbReference>
<evidence type="ECO:0000256" key="4">
    <source>
        <dbReference type="ARBA" id="ARBA00022597"/>
    </source>
</evidence>
<keyword evidence="11" id="KW-1185">Reference proteome</keyword>
<sequence>MIKGTILLLFVLSLFSLFSFKAPNGMKAMGALASAAVASFLVEAFQLYVGGDLMGIPFLKEIGESAGSLGGVAGATLVALAMGVSPVYAMLVGASVLKFGLLPGSIAGYLISFLVKQIEKRVPEGLDLIVCIVIAAPLTRLIAQGMDPVVTATLKQTGGVITTAADTNPIVMGIILGGVITVVATAPPIAGLMVMYGFNDPMKVTLCFLCIMVSGIISGYIGSLLFKNYPIRTAAQIRGTEERQQNRQLNRIVVSNFS</sequence>
<protein>
    <submittedName>
        <fullName evidence="10">PTS sugar transporter subunit IIC</fullName>
    </submittedName>
</protein>